<sequence>MLSTTSIALAQNKKTVYLDKNAPIEERVKDLLSRMTLEEKAGQLNQLNYGMFTGPDNKVDGEQEKLDQVKQGKVGSFLNTLGVSKIKKVQQIAVEQSRLKIPLLFGFDVIHGYKTLFPIPLAEACSWDMDQVFLNSRIAAKESAASGLNWAFAPMCDISNDPRWGRVMEGAGEDPYYGSVIAAARVKGFQGNLESVFDILACVKHFAVYGAVEAGREYNNVDVSRVAFYNKYLPPYEAAVKAGAATVMTSFNVFDGVPASGNSFLLTDILQKKLGFKGFVVSDWNAFAEMIAHGYAEDKKDAVYKALKAGSMMDMESRTAIKFLPELVKEGKLTEEEVDKAVGSILYYKFKLGLFENPYKFLDEKREKENVFNAENRKMAKEAAEKSILLLKNNNEILPLKNPNQKIALIGFYANSKTDMVDMWKASADAQDCVTIYEGLKKQFSNLTFTEGYKQDNSTSQELLNQAVKNAENAEVVIVNIGITSNLSGEDKSLADINIPEGQLKLLKALKETGKPIVILVSSGRPMILNEVQNLSDALVQCWILGTESGNAIAEVLSGKYNPSAKTVMSFPYALGQIPVYYNHFNTGRPAPDPNAKEKPADFYSRFHDIPNEPLYPFGYGLSYTTFKYSNFKLSAPVMNEDGFLSVTADLQNTGKYDGEEVVQLYIQDVTASIVRPVKELKGFKKVLVKAGEKTTIEFKIKPEDLSFFDQNGKSILEKGKFNVYMGGNSRDVLAASFELR</sequence>
<dbReference type="EMBL" id="SLWA01000002">
    <property type="protein sequence ID" value="TCN59526.1"/>
    <property type="molecule type" value="Genomic_DNA"/>
</dbReference>
<proteinExistence type="inferred from homology"/>
<evidence type="ECO:0000313" key="9">
    <source>
        <dbReference type="Proteomes" id="UP000295270"/>
    </source>
</evidence>
<dbReference type="NCBIfam" id="NF011678">
    <property type="entry name" value="PRK15098.1"/>
    <property type="match status" value="1"/>
</dbReference>
<evidence type="ECO:0000256" key="1">
    <source>
        <dbReference type="ARBA" id="ARBA00000448"/>
    </source>
</evidence>
<keyword evidence="5" id="KW-0378">Hydrolase</keyword>
<keyword evidence="9" id="KW-1185">Reference proteome</keyword>
<dbReference type="EC" id="3.2.1.21" evidence="3"/>
<dbReference type="Pfam" id="PF00933">
    <property type="entry name" value="Glyco_hydro_3"/>
    <property type="match status" value="1"/>
</dbReference>
<dbReference type="Gene3D" id="3.40.50.1700">
    <property type="entry name" value="Glycoside hydrolase family 3 C-terminal domain"/>
    <property type="match status" value="1"/>
</dbReference>
<dbReference type="SMART" id="SM01217">
    <property type="entry name" value="Fn3_like"/>
    <property type="match status" value="1"/>
</dbReference>
<dbReference type="InterPro" id="IPR017853">
    <property type="entry name" value="GH"/>
</dbReference>
<keyword evidence="6" id="KW-0326">Glycosidase</keyword>
<dbReference type="InterPro" id="IPR051915">
    <property type="entry name" value="Cellulose_Degrad_GH3"/>
</dbReference>
<evidence type="ECO:0000256" key="6">
    <source>
        <dbReference type="ARBA" id="ARBA00023295"/>
    </source>
</evidence>
<dbReference type="Proteomes" id="UP000295270">
    <property type="component" value="Unassembled WGS sequence"/>
</dbReference>
<dbReference type="SUPFAM" id="SSF52279">
    <property type="entry name" value="Beta-D-glucan exohydrolase, C-terminal domain"/>
    <property type="match status" value="1"/>
</dbReference>
<dbReference type="InterPro" id="IPR026891">
    <property type="entry name" value="Fn3-like"/>
</dbReference>
<evidence type="ECO:0000259" key="7">
    <source>
        <dbReference type="SMART" id="SM01217"/>
    </source>
</evidence>
<dbReference type="InterPro" id="IPR036962">
    <property type="entry name" value="Glyco_hydro_3_N_sf"/>
</dbReference>
<dbReference type="Pfam" id="PF01915">
    <property type="entry name" value="Glyco_hydro_3_C"/>
    <property type="match status" value="1"/>
</dbReference>
<dbReference type="Pfam" id="PF14310">
    <property type="entry name" value="Fn3-like"/>
    <property type="match status" value="1"/>
</dbReference>
<feature type="domain" description="Fibronectin type III-like" evidence="7">
    <location>
        <begin position="661"/>
        <end position="730"/>
    </location>
</feature>
<evidence type="ECO:0000256" key="4">
    <source>
        <dbReference type="ARBA" id="ARBA00022729"/>
    </source>
</evidence>
<evidence type="ECO:0000313" key="8">
    <source>
        <dbReference type="EMBL" id="TCN59526.1"/>
    </source>
</evidence>
<name>A0ABY2B1R5_9FLAO</name>
<keyword evidence="4" id="KW-0732">Signal</keyword>
<comment type="catalytic activity">
    <reaction evidence="1">
        <text>Hydrolysis of terminal, non-reducing beta-D-glucosyl residues with release of beta-D-glucose.</text>
        <dbReference type="EC" id="3.2.1.21"/>
    </reaction>
</comment>
<dbReference type="InterPro" id="IPR036881">
    <property type="entry name" value="Glyco_hydro_3_C_sf"/>
</dbReference>
<comment type="similarity">
    <text evidence="2">Belongs to the glycosyl hydrolase 3 family.</text>
</comment>
<comment type="caution">
    <text evidence="8">The sequence shown here is derived from an EMBL/GenBank/DDBJ whole genome shotgun (WGS) entry which is preliminary data.</text>
</comment>
<evidence type="ECO:0000256" key="3">
    <source>
        <dbReference type="ARBA" id="ARBA00012744"/>
    </source>
</evidence>
<dbReference type="PANTHER" id="PTHR30620">
    <property type="entry name" value="PERIPLASMIC BETA-GLUCOSIDASE-RELATED"/>
    <property type="match status" value="1"/>
</dbReference>
<dbReference type="Gene3D" id="2.60.40.10">
    <property type="entry name" value="Immunoglobulins"/>
    <property type="match status" value="1"/>
</dbReference>
<dbReference type="InterPro" id="IPR002772">
    <property type="entry name" value="Glyco_hydro_3_C"/>
</dbReference>
<organism evidence="8 9">
    <name type="scientific">Flavobacterium circumlabens</name>
    <dbReference type="NCBI Taxonomy" id="2133765"/>
    <lineage>
        <taxon>Bacteria</taxon>
        <taxon>Pseudomonadati</taxon>
        <taxon>Bacteroidota</taxon>
        <taxon>Flavobacteriia</taxon>
        <taxon>Flavobacteriales</taxon>
        <taxon>Flavobacteriaceae</taxon>
        <taxon>Flavobacterium</taxon>
    </lineage>
</organism>
<accession>A0ABY2B1R5</accession>
<dbReference type="InterPro" id="IPR001764">
    <property type="entry name" value="Glyco_hydro_3_N"/>
</dbReference>
<dbReference type="PANTHER" id="PTHR30620:SF16">
    <property type="entry name" value="LYSOSOMAL BETA GLUCOSIDASE"/>
    <property type="match status" value="1"/>
</dbReference>
<dbReference type="SUPFAM" id="SSF51445">
    <property type="entry name" value="(Trans)glycosidases"/>
    <property type="match status" value="1"/>
</dbReference>
<evidence type="ECO:0000256" key="2">
    <source>
        <dbReference type="ARBA" id="ARBA00005336"/>
    </source>
</evidence>
<dbReference type="InterPro" id="IPR013783">
    <property type="entry name" value="Ig-like_fold"/>
</dbReference>
<dbReference type="Gene3D" id="3.20.20.300">
    <property type="entry name" value="Glycoside hydrolase, family 3, N-terminal domain"/>
    <property type="match status" value="1"/>
</dbReference>
<protein>
    <recommendedName>
        <fullName evidence="3">beta-glucosidase</fullName>
        <ecNumber evidence="3">3.2.1.21</ecNumber>
    </recommendedName>
</protein>
<gene>
    <name evidence="8" type="ORF">EV142_102144</name>
</gene>
<reference evidence="8 9" key="1">
    <citation type="journal article" date="2015" name="Stand. Genomic Sci.">
        <title>Genomic Encyclopedia of Bacterial and Archaeal Type Strains, Phase III: the genomes of soil and plant-associated and newly described type strains.</title>
        <authorList>
            <person name="Whitman W.B."/>
            <person name="Woyke T."/>
            <person name="Klenk H.P."/>
            <person name="Zhou Y."/>
            <person name="Lilburn T.G."/>
            <person name="Beck B.J."/>
            <person name="De Vos P."/>
            <person name="Vandamme P."/>
            <person name="Eisen J.A."/>
            <person name="Garrity G."/>
            <person name="Hugenholtz P."/>
            <person name="Kyrpides N.C."/>
        </authorList>
    </citation>
    <scope>NUCLEOTIDE SEQUENCE [LARGE SCALE GENOMIC DNA]</scope>
    <source>
        <strain evidence="8 9">P5626</strain>
    </source>
</reference>
<dbReference type="PRINTS" id="PR00133">
    <property type="entry name" value="GLHYDRLASE3"/>
</dbReference>
<evidence type="ECO:0000256" key="5">
    <source>
        <dbReference type="ARBA" id="ARBA00022801"/>
    </source>
</evidence>